<keyword evidence="1" id="KW-1133">Transmembrane helix</keyword>
<keyword evidence="3" id="KW-1185">Reference proteome</keyword>
<reference evidence="3" key="1">
    <citation type="journal article" date="2019" name="Int. J. Syst. Evol. Microbiol.">
        <title>The Global Catalogue of Microorganisms (GCM) 10K type strain sequencing project: providing services to taxonomists for standard genome sequencing and annotation.</title>
        <authorList>
            <consortium name="The Broad Institute Genomics Platform"/>
            <consortium name="The Broad Institute Genome Sequencing Center for Infectious Disease"/>
            <person name="Wu L."/>
            <person name="Ma J."/>
        </authorList>
    </citation>
    <scope>NUCLEOTIDE SEQUENCE [LARGE SCALE GENOMIC DNA]</scope>
    <source>
        <strain evidence="3">IBRC-M 10908</strain>
    </source>
</reference>
<comment type="caution">
    <text evidence="2">The sequence shown here is derived from an EMBL/GenBank/DDBJ whole genome shotgun (WGS) entry which is preliminary data.</text>
</comment>
<accession>A0ABV8U014</accession>
<dbReference type="EMBL" id="JBHSDK010000015">
    <property type="protein sequence ID" value="MFC4335993.1"/>
    <property type="molecule type" value="Genomic_DNA"/>
</dbReference>
<dbReference type="RefSeq" id="WP_380621394.1">
    <property type="nucleotide sequence ID" value="NZ_JBHSDK010000015.1"/>
</dbReference>
<gene>
    <name evidence="2" type="ORF">ACFPET_12335</name>
</gene>
<dbReference type="Proteomes" id="UP001595823">
    <property type="component" value="Unassembled WGS sequence"/>
</dbReference>
<feature type="transmembrane region" description="Helical" evidence="1">
    <location>
        <begin position="74"/>
        <end position="98"/>
    </location>
</feature>
<keyword evidence="1" id="KW-0812">Transmembrane</keyword>
<evidence type="ECO:0000313" key="3">
    <source>
        <dbReference type="Proteomes" id="UP001595823"/>
    </source>
</evidence>
<keyword evidence="1" id="KW-0472">Membrane</keyword>
<sequence>MNPSPRKTDDRWWTPNRVSAAWRGAAVGIVNCAVPMLIFFWVDSEPKRSSPEGPAYCGRFFQPDCPGDDSSGDALYALFFLGIPLSFLFTGAIAAALLRLPYPGVFMLLVIVYVPATLSLAQSVSSRVEPWLWLTAFVWPVLTSATAILLRDIRDRRSDRRPRTQAP</sequence>
<feature type="transmembrane region" description="Helical" evidence="1">
    <location>
        <begin position="105"/>
        <end position="125"/>
    </location>
</feature>
<evidence type="ECO:0000256" key="1">
    <source>
        <dbReference type="SAM" id="Phobius"/>
    </source>
</evidence>
<proteinExistence type="predicted"/>
<protein>
    <submittedName>
        <fullName evidence="2">Uncharacterized protein</fullName>
    </submittedName>
</protein>
<feature type="transmembrane region" description="Helical" evidence="1">
    <location>
        <begin position="131"/>
        <end position="150"/>
    </location>
</feature>
<name>A0ABV8U014_9ACTN</name>
<feature type="transmembrane region" description="Helical" evidence="1">
    <location>
        <begin position="20"/>
        <end position="42"/>
    </location>
</feature>
<evidence type="ECO:0000313" key="2">
    <source>
        <dbReference type="EMBL" id="MFC4335993.1"/>
    </source>
</evidence>
<organism evidence="2 3">
    <name type="scientific">Salininema proteolyticum</name>
    <dbReference type="NCBI Taxonomy" id="1607685"/>
    <lineage>
        <taxon>Bacteria</taxon>
        <taxon>Bacillati</taxon>
        <taxon>Actinomycetota</taxon>
        <taxon>Actinomycetes</taxon>
        <taxon>Glycomycetales</taxon>
        <taxon>Glycomycetaceae</taxon>
        <taxon>Salininema</taxon>
    </lineage>
</organism>